<evidence type="ECO:0000313" key="2">
    <source>
        <dbReference type="Proteomes" id="UP000177701"/>
    </source>
</evidence>
<dbReference type="InterPro" id="IPR052018">
    <property type="entry name" value="PHP_domain"/>
</dbReference>
<protein>
    <recommendedName>
        <fullName evidence="3">Polymerase/histidinol phosphatase N-terminal domain-containing protein</fullName>
    </recommendedName>
</protein>
<dbReference type="Gene3D" id="3.20.20.140">
    <property type="entry name" value="Metal-dependent hydrolases"/>
    <property type="match status" value="1"/>
</dbReference>
<dbReference type="STRING" id="1797291.A2V47_01425"/>
<dbReference type="CDD" id="cd07432">
    <property type="entry name" value="PHP_HisPPase"/>
    <property type="match status" value="1"/>
</dbReference>
<dbReference type="PANTHER" id="PTHR42924">
    <property type="entry name" value="EXONUCLEASE"/>
    <property type="match status" value="1"/>
</dbReference>
<proteinExistence type="predicted"/>
<organism evidence="1 2">
    <name type="scientific">Candidatus Sediminicultor quintus</name>
    <dbReference type="NCBI Taxonomy" id="1797291"/>
    <lineage>
        <taxon>Bacteria</taxon>
        <taxon>Pseudomonadati</taxon>
        <taxon>Atribacterota</taxon>
        <taxon>Candidatus Phoenicimicrobiia</taxon>
        <taxon>Candidatus Pheonicimicrobiales</taxon>
        <taxon>Candidatus Phoenicimicrobiaceae</taxon>
        <taxon>Candidatus Sediminicultor</taxon>
    </lineage>
</organism>
<sequence length="221" mass="25210">MSPQLILEQAVQKKLNLISITDHNTVQHSILACKLSEDMSIRVIPGVELTSREEVHLLAYFPNIEAIIKMEKEIDNYLPGKKNNSRVFGDQLYYDLKGEIIGIDDTLRQVALNIGLDNLVDFIHKIEGIAVPAHIDKDRFSLLSQLGFLDQEAAYDAVEVSKFKWRKEKFQLGNTWSSFPVIAGSDSHGVEDIGLFFMEDNQEEIKNFISLKDFLRKSKQQ</sequence>
<dbReference type="AlphaFoldDB" id="A0A1F5ABA3"/>
<evidence type="ECO:0000313" key="1">
    <source>
        <dbReference type="EMBL" id="OGD15823.1"/>
    </source>
</evidence>
<accession>A0A1F5ABA3</accession>
<dbReference type="EMBL" id="MEYH01000047">
    <property type="protein sequence ID" value="OGD15823.1"/>
    <property type="molecule type" value="Genomic_DNA"/>
</dbReference>
<comment type="caution">
    <text evidence="1">The sequence shown here is derived from an EMBL/GenBank/DDBJ whole genome shotgun (WGS) entry which is preliminary data.</text>
</comment>
<dbReference type="Proteomes" id="UP000177701">
    <property type="component" value="Unassembled WGS sequence"/>
</dbReference>
<reference evidence="1 2" key="1">
    <citation type="journal article" date="2016" name="Nat. Commun.">
        <title>Thousands of microbial genomes shed light on interconnected biogeochemical processes in an aquifer system.</title>
        <authorList>
            <person name="Anantharaman K."/>
            <person name="Brown C.T."/>
            <person name="Hug L.A."/>
            <person name="Sharon I."/>
            <person name="Castelle C.J."/>
            <person name="Probst A.J."/>
            <person name="Thomas B.C."/>
            <person name="Singh A."/>
            <person name="Wilkins M.J."/>
            <person name="Karaoz U."/>
            <person name="Brodie E.L."/>
            <person name="Williams K.H."/>
            <person name="Hubbard S.S."/>
            <person name="Banfield J.F."/>
        </authorList>
    </citation>
    <scope>NUCLEOTIDE SEQUENCE [LARGE SCALE GENOMIC DNA]</scope>
</reference>
<name>A0A1F5ABA3_9BACT</name>
<dbReference type="PANTHER" id="PTHR42924:SF3">
    <property type="entry name" value="POLYMERASE_HISTIDINOL PHOSPHATASE N-TERMINAL DOMAIN-CONTAINING PROTEIN"/>
    <property type="match status" value="1"/>
</dbReference>
<dbReference type="GO" id="GO:0035312">
    <property type="term" value="F:5'-3' DNA exonuclease activity"/>
    <property type="evidence" value="ECO:0007669"/>
    <property type="project" value="TreeGrafter"/>
</dbReference>
<dbReference type="GO" id="GO:0004534">
    <property type="term" value="F:5'-3' RNA exonuclease activity"/>
    <property type="evidence" value="ECO:0007669"/>
    <property type="project" value="TreeGrafter"/>
</dbReference>
<evidence type="ECO:0008006" key="3">
    <source>
        <dbReference type="Google" id="ProtNLM"/>
    </source>
</evidence>
<dbReference type="SUPFAM" id="SSF89550">
    <property type="entry name" value="PHP domain-like"/>
    <property type="match status" value="1"/>
</dbReference>
<gene>
    <name evidence="1" type="ORF">A2V47_01425</name>
</gene>
<dbReference type="InterPro" id="IPR016195">
    <property type="entry name" value="Pol/histidinol_Pase-like"/>
</dbReference>